<dbReference type="PANTHER" id="PTHR33887:SF5">
    <property type="entry name" value="PB1 DOMAIN-CONTAINING PROTEIN"/>
    <property type="match status" value="1"/>
</dbReference>
<dbReference type="OrthoDB" id="2109241at2759"/>
<dbReference type="PANTHER" id="PTHR33887">
    <property type="entry name" value="PB1 DOMAIN-CONTAINING PROTEIN"/>
    <property type="match status" value="1"/>
</dbReference>
<reference evidence="2 3" key="1">
    <citation type="journal article" date="2017" name="Nat. Ecol. Evol.">
        <title>Scallop genome provides insights into evolution of bilaterian karyotype and development.</title>
        <authorList>
            <person name="Wang S."/>
            <person name="Zhang J."/>
            <person name="Jiao W."/>
            <person name="Li J."/>
            <person name="Xun X."/>
            <person name="Sun Y."/>
            <person name="Guo X."/>
            <person name="Huan P."/>
            <person name="Dong B."/>
            <person name="Zhang L."/>
            <person name="Hu X."/>
            <person name="Sun X."/>
            <person name="Wang J."/>
            <person name="Zhao C."/>
            <person name="Wang Y."/>
            <person name="Wang D."/>
            <person name="Huang X."/>
            <person name="Wang R."/>
            <person name="Lv J."/>
            <person name="Li Y."/>
            <person name="Zhang Z."/>
            <person name="Liu B."/>
            <person name="Lu W."/>
            <person name="Hui Y."/>
            <person name="Liang J."/>
            <person name="Zhou Z."/>
            <person name="Hou R."/>
            <person name="Li X."/>
            <person name="Liu Y."/>
            <person name="Li H."/>
            <person name="Ning X."/>
            <person name="Lin Y."/>
            <person name="Zhao L."/>
            <person name="Xing Q."/>
            <person name="Dou J."/>
            <person name="Li Y."/>
            <person name="Mao J."/>
            <person name="Guo H."/>
            <person name="Dou H."/>
            <person name="Li T."/>
            <person name="Mu C."/>
            <person name="Jiang W."/>
            <person name="Fu Q."/>
            <person name="Fu X."/>
            <person name="Miao Y."/>
            <person name="Liu J."/>
            <person name="Yu Q."/>
            <person name="Li R."/>
            <person name="Liao H."/>
            <person name="Li X."/>
            <person name="Kong Y."/>
            <person name="Jiang Z."/>
            <person name="Chourrout D."/>
            <person name="Li R."/>
            <person name="Bao Z."/>
        </authorList>
    </citation>
    <scope>NUCLEOTIDE SEQUENCE [LARGE SCALE GENOMIC DNA]</scope>
    <source>
        <strain evidence="2 3">PY_sf001</strain>
    </source>
</reference>
<dbReference type="Pfam" id="PF15874">
    <property type="entry name" value="Il2rg"/>
    <property type="match status" value="1"/>
</dbReference>
<comment type="caution">
    <text evidence="2">The sequence shown here is derived from an EMBL/GenBank/DDBJ whole genome shotgun (WGS) entry which is preliminary data.</text>
</comment>
<dbReference type="EMBL" id="NEDP02002686">
    <property type="protein sequence ID" value="OWF50289.1"/>
    <property type="molecule type" value="Genomic_DNA"/>
</dbReference>
<accession>A0A210QNH3</accession>
<protein>
    <submittedName>
        <fullName evidence="2">Uncharacterized protein</fullName>
    </submittedName>
</protein>
<name>A0A210QNH3_MIZYE</name>
<evidence type="ECO:0000313" key="3">
    <source>
        <dbReference type="Proteomes" id="UP000242188"/>
    </source>
</evidence>
<evidence type="ECO:0000256" key="1">
    <source>
        <dbReference type="SAM" id="MobiDB-lite"/>
    </source>
</evidence>
<evidence type="ECO:0000313" key="2">
    <source>
        <dbReference type="EMBL" id="OWF50289.1"/>
    </source>
</evidence>
<keyword evidence="3" id="KW-1185">Reference proteome</keyword>
<gene>
    <name evidence="2" type="ORF">KP79_PYT00899</name>
</gene>
<feature type="region of interest" description="Disordered" evidence="1">
    <location>
        <begin position="102"/>
        <end position="156"/>
    </location>
</feature>
<dbReference type="AlphaFoldDB" id="A0A210QNH3"/>
<organism evidence="2 3">
    <name type="scientific">Mizuhopecten yessoensis</name>
    <name type="common">Japanese scallop</name>
    <name type="synonym">Patinopecten yessoensis</name>
    <dbReference type="NCBI Taxonomy" id="6573"/>
    <lineage>
        <taxon>Eukaryota</taxon>
        <taxon>Metazoa</taxon>
        <taxon>Spiralia</taxon>
        <taxon>Lophotrochozoa</taxon>
        <taxon>Mollusca</taxon>
        <taxon>Bivalvia</taxon>
        <taxon>Autobranchia</taxon>
        <taxon>Pteriomorphia</taxon>
        <taxon>Pectinida</taxon>
        <taxon>Pectinoidea</taxon>
        <taxon>Pectinidae</taxon>
        <taxon>Mizuhopecten</taxon>
    </lineage>
</organism>
<dbReference type="Proteomes" id="UP000242188">
    <property type="component" value="Unassembled WGS sequence"/>
</dbReference>
<sequence length="156" mass="17967">MFVIVKYGDHQSRMFNANCRNEVLLHHIKRRCECVDREDVVELSDEKGVVKNLRNFPCDYGSEYLKERETLILLKVDNLLEDHECDRMVYVPLLTELEHNKEFTDALNPKQEVRPTSSMDEDGRSHKKSIKGTSAASKGGKKGTDSKRTSAKSPRR</sequence>
<dbReference type="InterPro" id="IPR039471">
    <property type="entry name" value="CXorf65-like"/>
</dbReference>
<proteinExistence type="predicted"/>